<dbReference type="InterPro" id="IPR036838">
    <property type="entry name" value="Ribosomal_uS10_dom_sf"/>
</dbReference>
<dbReference type="InterPro" id="IPR018268">
    <property type="entry name" value="Ribosomal_uS10_CS"/>
</dbReference>
<evidence type="ECO:0000259" key="6">
    <source>
        <dbReference type="PROSITE" id="PS51038"/>
    </source>
</evidence>
<dbReference type="NCBIfam" id="NF001861">
    <property type="entry name" value="PRK00596.1"/>
    <property type="match status" value="1"/>
</dbReference>
<dbReference type="SMART" id="SM00743">
    <property type="entry name" value="Agenet"/>
    <property type="match status" value="2"/>
</dbReference>
<dbReference type="InterPro" id="IPR001025">
    <property type="entry name" value="BAH_dom"/>
</dbReference>
<dbReference type="InterPro" id="IPR001848">
    <property type="entry name" value="Ribosomal_uS10"/>
</dbReference>
<dbReference type="EMBL" id="JBFOLK010000003">
    <property type="protein sequence ID" value="KAL2523771.1"/>
    <property type="molecule type" value="Genomic_DNA"/>
</dbReference>
<dbReference type="SMART" id="SM00439">
    <property type="entry name" value="BAH"/>
    <property type="match status" value="1"/>
</dbReference>
<sequence>MAATEHYFVEWKEQYVSKERGNRVVHYFLKDNSGESILAVVGTERSVRHMFYVVSEEFLNAHAAKNSVHAGFRWRSRREVVNWLTSMLSKQHIQADCPMSPKENPAHEINARQTHMPAQKGRVARHLKAHHLDIVWSGVAWTCGKQLKHYPAFYRNGITIPVQSFVFVMAEKENRYIAYLEDMYEDRKCQKKVKVRWFHHNREVRGIVSLRNPHPKEVFITPYVQVISAECVDGPAIVLTSEHYEKCLAVFPRDLVGKVHFCFRQFKSNRVKPFKLSKLRGYFDQPFFSCFSPDFFEEEEFSSEDDVKVGAKRSRRCRDHQKEAHELSYKKLKYGLLGKKPNFFKHVEGHVWHTPTFKVNDKIEFLCQDSGIRGCWFRCTVLEVSGKQMKIQYDDVKDEDSCNNLEEWIPTYRLARTDKLGMRHPCRPTIRPACPCDQGSRTFEVGAPVDTWWSDGWWEGVISGTSDCENGNHQVYIPGEDLFLNIEGKSLRVSRDWIGDQWVDIKPNSNILSLISATSIDAKLLASPAIVKETKSDNSRTSCHKVLTNVKLSVVEEEIRDLGGTTPATDHLKDDCLNDNKHQMLPIPEKENSIDHVNEHDEKDNADYNLSDANIVDKSCNGDGKDDNADGCKEDNLVELEIAGERCEAETKEAPKSSRLSLFRTFAAPEVLESDVNTASLEDEAPGAPMPSASAGAGADSDKMAPKQKIRIKLRSYWVPLIEDSCKQIMDAARTTNAKTMGPVPLPTKKRIYCVLKSPHVHKDARFHFEIRTHQRLIDILYPTAQTIDSLMQLDLPAGVDVEVKL</sequence>
<dbReference type="CDD" id="cd20405">
    <property type="entry name" value="Tudor_Agenet_AtDUF_rpt1_3"/>
    <property type="match status" value="1"/>
</dbReference>
<evidence type="ECO:0000256" key="3">
    <source>
        <dbReference type="ARBA" id="ARBA00023274"/>
    </source>
</evidence>
<dbReference type="HAMAP" id="MF_00508">
    <property type="entry name" value="Ribosomal_uS10"/>
    <property type="match status" value="1"/>
</dbReference>
<evidence type="ECO:0000256" key="4">
    <source>
        <dbReference type="ARBA" id="ARBA00070310"/>
    </source>
</evidence>
<evidence type="ECO:0000313" key="8">
    <source>
        <dbReference type="Proteomes" id="UP001604336"/>
    </source>
</evidence>
<dbReference type="InterPro" id="IPR027486">
    <property type="entry name" value="Ribosomal_uS10_dom"/>
</dbReference>
<keyword evidence="3" id="KW-0687">Ribonucleoprotein</keyword>
<accession>A0ABD1UFG2</accession>
<dbReference type="SUPFAM" id="SSF54999">
    <property type="entry name" value="Ribosomal protein S10"/>
    <property type="match status" value="1"/>
</dbReference>
<dbReference type="GO" id="GO:1990904">
    <property type="term" value="C:ribonucleoprotein complex"/>
    <property type="evidence" value="ECO:0007669"/>
    <property type="project" value="UniProtKB-KW"/>
</dbReference>
<keyword evidence="2" id="KW-0689">Ribosomal protein</keyword>
<evidence type="ECO:0000256" key="2">
    <source>
        <dbReference type="ARBA" id="ARBA00022980"/>
    </source>
</evidence>
<dbReference type="GO" id="GO:0005840">
    <property type="term" value="C:ribosome"/>
    <property type="evidence" value="ECO:0007669"/>
    <property type="project" value="UniProtKB-KW"/>
</dbReference>
<protein>
    <recommendedName>
        <fullName evidence="4">Small ribosomal subunit protein uS10c</fullName>
    </recommendedName>
</protein>
<feature type="compositionally biased region" description="Low complexity" evidence="5">
    <location>
        <begin position="686"/>
        <end position="699"/>
    </location>
</feature>
<dbReference type="PROSITE" id="PS51038">
    <property type="entry name" value="BAH"/>
    <property type="match status" value="1"/>
</dbReference>
<dbReference type="Pfam" id="PF00338">
    <property type="entry name" value="Ribosomal_S10"/>
    <property type="match status" value="1"/>
</dbReference>
<dbReference type="Gene3D" id="3.30.70.600">
    <property type="entry name" value="Ribosomal protein S10 domain"/>
    <property type="match status" value="1"/>
</dbReference>
<proteinExistence type="inferred from homology"/>
<dbReference type="InterPro" id="IPR014002">
    <property type="entry name" value="Agenet_dom_plant"/>
</dbReference>
<gene>
    <name evidence="7" type="ORF">Adt_08825</name>
</gene>
<dbReference type="Pfam" id="PF05641">
    <property type="entry name" value="Agenet"/>
    <property type="match status" value="1"/>
</dbReference>
<dbReference type="Pfam" id="PF01426">
    <property type="entry name" value="BAH"/>
    <property type="match status" value="1"/>
</dbReference>
<evidence type="ECO:0000313" key="7">
    <source>
        <dbReference type="EMBL" id="KAL2523771.1"/>
    </source>
</evidence>
<dbReference type="PROSITE" id="PS00361">
    <property type="entry name" value="RIBOSOMAL_S10"/>
    <property type="match status" value="1"/>
</dbReference>
<dbReference type="PRINTS" id="PR00971">
    <property type="entry name" value="RIBOSOMALS10"/>
</dbReference>
<reference evidence="8" key="1">
    <citation type="submission" date="2024-07" db="EMBL/GenBank/DDBJ databases">
        <title>Two chromosome-level genome assemblies of Korean endemic species Abeliophyllum distichum and Forsythia ovata (Oleaceae).</title>
        <authorList>
            <person name="Jang H."/>
        </authorList>
    </citation>
    <scope>NUCLEOTIDE SEQUENCE [LARGE SCALE GENOMIC DNA]</scope>
</reference>
<evidence type="ECO:0000256" key="1">
    <source>
        <dbReference type="ARBA" id="ARBA00007102"/>
    </source>
</evidence>
<feature type="domain" description="BAH" evidence="6">
    <location>
        <begin position="158"/>
        <end position="277"/>
    </location>
</feature>
<dbReference type="PANTHER" id="PTHR11700">
    <property type="entry name" value="30S RIBOSOMAL PROTEIN S10 FAMILY MEMBER"/>
    <property type="match status" value="1"/>
</dbReference>
<dbReference type="Gene3D" id="2.30.30.490">
    <property type="match status" value="1"/>
</dbReference>
<comment type="caution">
    <text evidence="7">The sequence shown here is derived from an EMBL/GenBank/DDBJ whole genome shotgun (WGS) entry which is preliminary data.</text>
</comment>
<dbReference type="InterPro" id="IPR043151">
    <property type="entry name" value="BAH_sf"/>
</dbReference>
<dbReference type="Proteomes" id="UP001604336">
    <property type="component" value="Unassembled WGS sequence"/>
</dbReference>
<feature type="region of interest" description="Disordered" evidence="5">
    <location>
        <begin position="681"/>
        <end position="705"/>
    </location>
</feature>
<dbReference type="AlphaFoldDB" id="A0ABD1UFG2"/>
<comment type="similarity">
    <text evidence="1">Belongs to the universal ribosomal protein uS10 family.</text>
</comment>
<dbReference type="FunFam" id="3.30.70.600:FF:000001">
    <property type="entry name" value="30S ribosomal protein S10"/>
    <property type="match status" value="1"/>
</dbReference>
<dbReference type="SMART" id="SM01403">
    <property type="entry name" value="Ribosomal_S10"/>
    <property type="match status" value="1"/>
</dbReference>
<dbReference type="InterPro" id="IPR008395">
    <property type="entry name" value="Agenet-like_dom"/>
</dbReference>
<dbReference type="NCBIfam" id="TIGR01049">
    <property type="entry name" value="rpsJ_bact"/>
    <property type="match status" value="1"/>
</dbReference>
<evidence type="ECO:0000256" key="5">
    <source>
        <dbReference type="SAM" id="MobiDB-lite"/>
    </source>
</evidence>
<keyword evidence="8" id="KW-1185">Reference proteome</keyword>
<organism evidence="7 8">
    <name type="scientific">Abeliophyllum distichum</name>
    <dbReference type="NCBI Taxonomy" id="126358"/>
    <lineage>
        <taxon>Eukaryota</taxon>
        <taxon>Viridiplantae</taxon>
        <taxon>Streptophyta</taxon>
        <taxon>Embryophyta</taxon>
        <taxon>Tracheophyta</taxon>
        <taxon>Spermatophyta</taxon>
        <taxon>Magnoliopsida</taxon>
        <taxon>eudicotyledons</taxon>
        <taxon>Gunneridae</taxon>
        <taxon>Pentapetalae</taxon>
        <taxon>asterids</taxon>
        <taxon>lamiids</taxon>
        <taxon>Lamiales</taxon>
        <taxon>Oleaceae</taxon>
        <taxon>Forsythieae</taxon>
        <taxon>Abeliophyllum</taxon>
    </lineage>
</organism>
<name>A0ABD1UFG2_9LAMI</name>